<keyword evidence="2" id="KW-1185">Reference proteome</keyword>
<proteinExistence type="predicted"/>
<reference evidence="1" key="1">
    <citation type="submission" date="2022-07" db="EMBL/GenBank/DDBJ databases">
        <title>Phylogenomic reconstructions and comparative analyses of Kickxellomycotina fungi.</title>
        <authorList>
            <person name="Reynolds N.K."/>
            <person name="Stajich J.E."/>
            <person name="Barry K."/>
            <person name="Grigoriev I.V."/>
            <person name="Crous P."/>
            <person name="Smith M.E."/>
        </authorList>
    </citation>
    <scope>NUCLEOTIDE SEQUENCE</scope>
    <source>
        <strain evidence="1">BCRC 34381</strain>
    </source>
</reference>
<dbReference type="OrthoDB" id="5553900at2759"/>
<name>A0A9W8CRV0_9FUNG</name>
<sequence length="249" mass="28115">MNPFQHAFGFSMADAWGLINCYVDNQWPARTVSSDCATFKKDLLVGLLRFFDGYRIGTVPHIFSPHAVVHFLLELESIKSSSEVPFGKHDYWARTGSLLLVERIRGDAVDGLEELLWHLIAEYHYCFVRDMQDGVAVEVEISDTVDVAVGNIDSQETPESATDMPRSRSPGDNELQLELQQICMVDSPESFRDILHIKDKPLSARSAIRLLYQAGYLAPIAKDKVGIPNNEVLEALKDYLEEVLKKRQC</sequence>
<evidence type="ECO:0000313" key="2">
    <source>
        <dbReference type="Proteomes" id="UP001143981"/>
    </source>
</evidence>
<dbReference type="EMBL" id="JANBOI010002260">
    <property type="protein sequence ID" value="KAJ1723204.1"/>
    <property type="molecule type" value="Genomic_DNA"/>
</dbReference>
<comment type="caution">
    <text evidence="1">The sequence shown here is derived from an EMBL/GenBank/DDBJ whole genome shotgun (WGS) entry which is preliminary data.</text>
</comment>
<evidence type="ECO:0000313" key="1">
    <source>
        <dbReference type="EMBL" id="KAJ1723204.1"/>
    </source>
</evidence>
<organism evidence="1 2">
    <name type="scientific">Coemansia biformis</name>
    <dbReference type="NCBI Taxonomy" id="1286918"/>
    <lineage>
        <taxon>Eukaryota</taxon>
        <taxon>Fungi</taxon>
        <taxon>Fungi incertae sedis</taxon>
        <taxon>Zoopagomycota</taxon>
        <taxon>Kickxellomycotina</taxon>
        <taxon>Kickxellomycetes</taxon>
        <taxon>Kickxellales</taxon>
        <taxon>Kickxellaceae</taxon>
        <taxon>Coemansia</taxon>
    </lineage>
</organism>
<dbReference type="Proteomes" id="UP001143981">
    <property type="component" value="Unassembled WGS sequence"/>
</dbReference>
<dbReference type="AlphaFoldDB" id="A0A9W8CRV0"/>
<gene>
    <name evidence="1" type="ORF">LPJ61_005851</name>
</gene>
<accession>A0A9W8CRV0</accession>
<protein>
    <submittedName>
        <fullName evidence="1">Uncharacterized protein</fullName>
    </submittedName>
</protein>